<reference evidence="4 7" key="1">
    <citation type="journal article" date="2005" name="Appl. Environ. Microbiol.">
        <title>Intestinal bacterial communities that produce active estrogen-like compounds enterodiol and enterolactone in humans.</title>
        <authorList>
            <person name="Clavel T."/>
            <person name="Henderson G."/>
            <person name="Alpert C.A."/>
            <person name="Philippe C."/>
            <person name="Rigottier-Gois L."/>
            <person name="Dore J."/>
            <person name="Blaut M."/>
        </authorList>
    </citation>
    <scope>NUCLEOTIDE SEQUENCE [LARGE SCALE GENOMIC DNA]</scope>
    <source>
        <strain evidence="4 7">SECO-MT75m2</strain>
    </source>
</reference>
<evidence type="ECO:0000313" key="5">
    <source>
        <dbReference type="Proteomes" id="UP000253915"/>
    </source>
</evidence>
<proteinExistence type="predicted"/>
<dbReference type="GeneID" id="69511786"/>
<evidence type="ECO:0000313" key="1">
    <source>
        <dbReference type="EMBL" id="MVN33149.1"/>
    </source>
</evidence>
<dbReference type="AlphaFoldDB" id="A0A369MCP8"/>
<organism evidence="2 6">
    <name type="scientific">Eggerthella lenta</name>
    <name type="common">Eubacterium lentum</name>
    <dbReference type="NCBI Taxonomy" id="84112"/>
    <lineage>
        <taxon>Bacteria</taxon>
        <taxon>Bacillati</taxon>
        <taxon>Actinomycetota</taxon>
        <taxon>Coriobacteriia</taxon>
        <taxon>Eggerthellales</taxon>
        <taxon>Eggerthellaceae</taxon>
        <taxon>Eggerthella</taxon>
    </lineage>
</organism>
<name>A0A369MCP8_EGGLN</name>
<dbReference type="Proteomes" id="UP000312594">
    <property type="component" value="Unassembled WGS sequence"/>
</dbReference>
<evidence type="ECO:0000313" key="2">
    <source>
        <dbReference type="EMBL" id="RDB68706.1"/>
    </source>
</evidence>
<dbReference type="Proteomes" id="UP000253915">
    <property type="component" value="Unassembled WGS sequence"/>
</dbReference>
<evidence type="ECO:0000313" key="3">
    <source>
        <dbReference type="EMBL" id="RDC37358.1"/>
    </source>
</evidence>
<dbReference type="InterPro" id="IPR025427">
    <property type="entry name" value="DUF4160"/>
</dbReference>
<evidence type="ECO:0000313" key="4">
    <source>
        <dbReference type="EMBL" id="TNU91783.1"/>
    </source>
</evidence>
<dbReference type="RefSeq" id="WP_057385311.1">
    <property type="nucleotide sequence ID" value="NZ_AP031442.1"/>
</dbReference>
<evidence type="ECO:0000313" key="7">
    <source>
        <dbReference type="Proteomes" id="UP000312594"/>
    </source>
</evidence>
<accession>A0A369MCP8</accession>
<reference evidence="1 8" key="4">
    <citation type="submission" date="2019-11" db="EMBL/GenBank/DDBJ databases">
        <title>Whole genome shotgun sequencing (WGS) data from Adlercreutzia equolifaciens ResAG-91, Eggerthella lenta MRI-F36, MRI-F37, MRI-F40, ResAG-49, ResAG-88, ResAG-121, ResAG-145, and Gordonibacter sp. ResAG-5, ResAG-26, ResAG-43, ResAG-50, ResAG-59.</title>
        <authorList>
            <person name="Stoll D.A."/>
            <person name="Danylec N."/>
            <person name="Franz C.M.A.P."/>
            <person name="Huch M."/>
        </authorList>
    </citation>
    <scope>NUCLEOTIDE SEQUENCE [LARGE SCALE GENOMIC DNA]</scope>
    <source>
        <strain evidence="1 8">ResAG-88</strain>
    </source>
</reference>
<dbReference type="EMBL" id="VEVP01000011">
    <property type="protein sequence ID" value="TNU91783.1"/>
    <property type="molecule type" value="Genomic_DNA"/>
</dbReference>
<reference evidence="5 6" key="2">
    <citation type="journal article" date="2018" name="Elife">
        <title>Discovery and characterization of a prevalent human gut bacterial enzyme sufficient for the inactivation of a family of plant toxins.</title>
        <authorList>
            <person name="Koppel N."/>
            <person name="Bisanz J.E."/>
            <person name="Pandelia M.E."/>
            <person name="Turnbaugh P.J."/>
            <person name="Balskus E.P."/>
        </authorList>
    </citation>
    <scope>NUCLEOTIDE SEQUENCE [LARGE SCALE GENOMIC DNA]</scope>
    <source>
        <strain evidence="3 5">16A</strain>
        <strain evidence="2 6">W1 BHI 6</strain>
    </source>
</reference>
<dbReference type="EMBL" id="PPUQ01000013">
    <property type="protein sequence ID" value="RDC37358.1"/>
    <property type="molecule type" value="Genomic_DNA"/>
</dbReference>
<comment type="caution">
    <text evidence="2">The sequence shown here is derived from an EMBL/GenBank/DDBJ whole genome shotgun (WGS) entry which is preliminary data.</text>
</comment>
<dbReference type="EMBL" id="PPTU01000018">
    <property type="protein sequence ID" value="RDB68706.1"/>
    <property type="molecule type" value="Genomic_DNA"/>
</dbReference>
<sequence>MPEICTFYGIRITINCEKNAPHHKAHFHASYGGFEAVYSTEGELLAGKLPPRQTKLVIAWAALHKPELDDNWYLASSNGTCFRIDPLI</sequence>
<protein>
    <submittedName>
        <fullName evidence="2">DUF4160 domain-containing protein</fullName>
    </submittedName>
</protein>
<dbReference type="Pfam" id="PF13711">
    <property type="entry name" value="DUF4160"/>
    <property type="match status" value="1"/>
</dbReference>
<evidence type="ECO:0000313" key="8">
    <source>
        <dbReference type="Proteomes" id="UP000436429"/>
    </source>
</evidence>
<dbReference type="Proteomes" id="UP000436429">
    <property type="component" value="Unassembled WGS sequence"/>
</dbReference>
<dbReference type="Proteomes" id="UP000253970">
    <property type="component" value="Unassembled WGS sequence"/>
</dbReference>
<evidence type="ECO:0000313" key="6">
    <source>
        <dbReference type="Proteomes" id="UP000253970"/>
    </source>
</evidence>
<gene>
    <name evidence="3" type="ORF">C1853_10240</name>
    <name evidence="2" type="ORF">C1875_11200</name>
    <name evidence="4" type="ORF">FIC87_06615</name>
    <name evidence="1" type="ORF">GO726_08205</name>
</gene>
<dbReference type="EMBL" id="WPOM01000013">
    <property type="protein sequence ID" value="MVN33149.1"/>
    <property type="molecule type" value="Genomic_DNA"/>
</dbReference>
<reference evidence="4" key="3">
    <citation type="submission" date="2019-06" db="EMBL/GenBank/DDBJ databases">
        <authorList>
            <person name="Bisanz J.E."/>
            <person name="Turnbaugh P.J."/>
        </authorList>
    </citation>
    <scope>NUCLEOTIDE SEQUENCE</scope>
    <source>
        <strain evidence="4">SECO-MT75m2</strain>
    </source>
</reference>